<dbReference type="Pfam" id="PF20466">
    <property type="entry name" value="MmeI_TRD"/>
    <property type="match status" value="1"/>
</dbReference>
<dbReference type="Proteomes" id="UP000234289">
    <property type="component" value="Unassembled WGS sequence"/>
</dbReference>
<dbReference type="PANTHER" id="PTHR33841">
    <property type="entry name" value="DNA METHYLTRANSFERASE YEEA-RELATED"/>
    <property type="match status" value="1"/>
</dbReference>
<comment type="catalytic activity">
    <reaction evidence="4">
        <text>a 2'-deoxyadenosine in DNA + S-adenosyl-L-methionine = an N(6)-methyl-2'-deoxyadenosine in DNA + S-adenosyl-L-homocysteine + H(+)</text>
        <dbReference type="Rhea" id="RHEA:15197"/>
        <dbReference type="Rhea" id="RHEA-COMP:12418"/>
        <dbReference type="Rhea" id="RHEA-COMP:12419"/>
        <dbReference type="ChEBI" id="CHEBI:15378"/>
        <dbReference type="ChEBI" id="CHEBI:57856"/>
        <dbReference type="ChEBI" id="CHEBI:59789"/>
        <dbReference type="ChEBI" id="CHEBI:90615"/>
        <dbReference type="ChEBI" id="CHEBI:90616"/>
        <dbReference type="EC" id="2.1.1.72"/>
    </reaction>
</comment>
<proteinExistence type="predicted"/>
<accession>A0A2H1K7J3</accession>
<feature type="domain" description="MmeI-like N-terminal" evidence="5">
    <location>
        <begin position="22"/>
        <end position="184"/>
    </location>
</feature>
<dbReference type="InterPro" id="IPR046820">
    <property type="entry name" value="MmeI_TRD"/>
</dbReference>
<evidence type="ECO:0000256" key="3">
    <source>
        <dbReference type="ARBA" id="ARBA00022679"/>
    </source>
</evidence>
<dbReference type="Pfam" id="PF20465">
    <property type="entry name" value="MmeI_hel"/>
    <property type="match status" value="1"/>
</dbReference>
<keyword evidence="3" id="KW-0808">Transferase</keyword>
<evidence type="ECO:0000256" key="2">
    <source>
        <dbReference type="ARBA" id="ARBA00022603"/>
    </source>
</evidence>
<feature type="domain" description="MmeI-like DNA-methyltransferase" evidence="9">
    <location>
        <begin position="365"/>
        <end position="623"/>
    </location>
</feature>
<feature type="domain" description="MmeI-like target recognition" evidence="7">
    <location>
        <begin position="649"/>
        <end position="852"/>
    </location>
</feature>
<evidence type="ECO:0000259" key="8">
    <source>
        <dbReference type="Pfam" id="PF20467"/>
    </source>
</evidence>
<gene>
    <name evidence="10" type="ORF">BAUR920_02893</name>
</gene>
<name>A0A2H1K7J3_BREAU</name>
<dbReference type="InterPro" id="IPR046818">
    <property type="entry name" value="MmeI_C"/>
</dbReference>
<evidence type="ECO:0000256" key="1">
    <source>
        <dbReference type="ARBA" id="ARBA00011900"/>
    </source>
</evidence>
<dbReference type="SUPFAM" id="SSF53335">
    <property type="entry name" value="S-adenosyl-L-methionine-dependent methyltransferases"/>
    <property type="match status" value="1"/>
</dbReference>
<evidence type="ECO:0000259" key="6">
    <source>
        <dbReference type="Pfam" id="PF20465"/>
    </source>
</evidence>
<dbReference type="PANTHER" id="PTHR33841:SF1">
    <property type="entry name" value="DNA METHYLTRANSFERASE A"/>
    <property type="match status" value="1"/>
</dbReference>
<dbReference type="InterPro" id="IPR046819">
    <property type="entry name" value="MmeI_hel"/>
</dbReference>
<evidence type="ECO:0000313" key="10">
    <source>
        <dbReference type="EMBL" id="SMX95609.1"/>
    </source>
</evidence>
<keyword evidence="2" id="KW-0489">Methyltransferase</keyword>
<evidence type="ECO:0000259" key="7">
    <source>
        <dbReference type="Pfam" id="PF20466"/>
    </source>
</evidence>
<dbReference type="InterPro" id="IPR046817">
    <property type="entry name" value="MmeI_N"/>
</dbReference>
<evidence type="ECO:0000259" key="5">
    <source>
        <dbReference type="Pfam" id="PF20464"/>
    </source>
</evidence>
<dbReference type="Gene3D" id="3.40.50.150">
    <property type="entry name" value="Vaccinia Virus protein VP39"/>
    <property type="match status" value="1"/>
</dbReference>
<dbReference type="InterPro" id="IPR050953">
    <property type="entry name" value="N4_N6_ade-DNA_methylase"/>
</dbReference>
<evidence type="ECO:0000256" key="4">
    <source>
        <dbReference type="ARBA" id="ARBA00047942"/>
    </source>
</evidence>
<dbReference type="InterPro" id="IPR046816">
    <property type="entry name" value="MmeI_Mtase"/>
</dbReference>
<dbReference type="AlphaFoldDB" id="A0A2H1K7J3"/>
<feature type="domain" description="MmeI-like C-terminal" evidence="8">
    <location>
        <begin position="853"/>
        <end position="931"/>
    </location>
</feature>
<dbReference type="EMBL" id="FXZG01000019">
    <property type="protein sequence ID" value="SMX95609.1"/>
    <property type="molecule type" value="Genomic_DNA"/>
</dbReference>
<evidence type="ECO:0000259" key="9">
    <source>
        <dbReference type="Pfam" id="PF20473"/>
    </source>
</evidence>
<dbReference type="Pfam" id="PF20464">
    <property type="entry name" value="MmeI_N"/>
    <property type="match status" value="1"/>
</dbReference>
<dbReference type="Pfam" id="PF20467">
    <property type="entry name" value="MmeI_C"/>
    <property type="match status" value="1"/>
</dbReference>
<dbReference type="InterPro" id="IPR029063">
    <property type="entry name" value="SAM-dependent_MTases_sf"/>
</dbReference>
<organism evidence="10 11">
    <name type="scientific">Brevibacterium aurantiacum</name>
    <dbReference type="NCBI Taxonomy" id="273384"/>
    <lineage>
        <taxon>Bacteria</taxon>
        <taxon>Bacillati</taxon>
        <taxon>Actinomycetota</taxon>
        <taxon>Actinomycetes</taxon>
        <taxon>Micrococcales</taxon>
        <taxon>Brevibacteriaceae</taxon>
        <taxon>Brevibacterium</taxon>
    </lineage>
</organism>
<dbReference type="EC" id="2.1.1.72" evidence="1"/>
<protein>
    <recommendedName>
        <fullName evidence="1">site-specific DNA-methyltransferase (adenine-specific)</fullName>
        <ecNumber evidence="1">2.1.1.72</ecNumber>
    </recommendedName>
</protein>
<dbReference type="Pfam" id="PF20473">
    <property type="entry name" value="MmeI_Mtase"/>
    <property type="match status" value="1"/>
</dbReference>
<reference evidence="11" key="1">
    <citation type="submission" date="2017-03" db="EMBL/GenBank/DDBJ databases">
        <authorList>
            <person name="Monnet C."/>
        </authorList>
    </citation>
    <scope>NUCLEOTIDE SEQUENCE [LARGE SCALE GENOMIC DNA]</scope>
    <source>
        <strain evidence="11">CNRZ 920</strain>
    </source>
</reference>
<dbReference type="GO" id="GO:0009007">
    <property type="term" value="F:site-specific DNA-methyltransferase (adenine-specific) activity"/>
    <property type="evidence" value="ECO:0007669"/>
    <property type="project" value="UniProtKB-EC"/>
</dbReference>
<evidence type="ECO:0000313" key="11">
    <source>
        <dbReference type="Proteomes" id="UP000234289"/>
    </source>
</evidence>
<dbReference type="GO" id="GO:0032259">
    <property type="term" value="P:methylation"/>
    <property type="evidence" value="ECO:0007669"/>
    <property type="project" value="UniProtKB-KW"/>
</dbReference>
<feature type="domain" description="MmeI-like helicase spacer" evidence="6">
    <location>
        <begin position="210"/>
        <end position="281"/>
    </location>
</feature>
<sequence>MDRGLVRRQLDNFTARWIDKIAAWDKRERGHSEKRHAQTFWSDLLRQFGVIPERVSLFEHEADRATTGNQGWIDVFWSGVFIGEAKSVGKDLLVAEEQARDYLAGGSIGQHEFPRFSICTNFENFRVTRLGRDGWTVSFELPELPEYVDQLMFLAGHETVTKQEEEDASIEASQVMASLYTAMVGEEADEEVGDDAPRTADEEDLATQRASVFLTRVLFLLYGDDAGLWEEDLFHRFVLYDTTSDNLGPQLQALFSVLNSQQRRNLPKSMEKFPYVNGALYSEPMPIEFFTDDMREAILAACRFRWTRISPAVFGSMFQMVKKREHRRSGGEHYTTETNITKTVGPLFLDELQIEADRLCARKDTTAAQFASFQTRLSELTLVDPACGSGNFLTVAYGRLRDIETQIIVERRRRSGTQDMTFDVGLETKVTIDQFHGIEISWWPAKIAETAMFLVDHQANRRLALAIGDAPDRLPITITAHIHHTNALTTPWSDLLTTSRTGPIYLFGNPPFLGHDSRNKEQAAELRAVWGRKDIGRLDYVTAWHKKSADFLAIRHGEFAYVATNSITQGDQVPRLFGPLQEAGWHVKFAHRTFAWTSEAPGKASVHCVIVGFTKESNARVRLWDYPTPDAAPEPVTVGTGVNAYLVDGPEALVTAHQSRLNPQLPPVTFGSTPRDGGKLVIKPSQYSAFMADPVAAKYVRRFVGAEEMLHSKNRWCLWLVDLDPEDVKRSPLLSERIEAVRRWREESPSPDANAAAATPHLFWWRSQPDVDYLCIPSVVSERRRYFTAMRFPSATISSNLVFTAPDPDGLAFAAVSSSMFIAWQKATGGRLESRLRFSSTLTWNNFPLPQLDDKQRADMIDAGSGVLEARELRSDRTLAQAYDPLAMDDALVKAHTRLDRVVDKIMGAPRLLTTERQRLEYLFARYSEFTV</sequence>